<accession>A0A917PM58</accession>
<comment type="caution">
    <text evidence="5">The sequence shown here is derived from an EMBL/GenBank/DDBJ whole genome shotgun (WGS) entry which is preliminary data.</text>
</comment>
<keyword evidence="6" id="KW-1185">Reference proteome</keyword>
<reference evidence="5" key="1">
    <citation type="journal article" date="2014" name="Int. J. Syst. Evol. Microbiol.">
        <title>Complete genome sequence of Corynebacterium casei LMG S-19264T (=DSM 44701T), isolated from a smear-ripened cheese.</title>
        <authorList>
            <consortium name="US DOE Joint Genome Institute (JGI-PGF)"/>
            <person name="Walter F."/>
            <person name="Albersmeier A."/>
            <person name="Kalinowski J."/>
            <person name="Ruckert C."/>
        </authorList>
    </citation>
    <scope>NUCLEOTIDE SEQUENCE</scope>
    <source>
        <strain evidence="5">JCM 14371</strain>
    </source>
</reference>
<keyword evidence="2" id="KW-0238">DNA-binding</keyword>
<protein>
    <submittedName>
        <fullName evidence="5">Transcriptional regulator</fullName>
    </submittedName>
</protein>
<proteinExistence type="predicted"/>
<dbReference type="InterPro" id="IPR046335">
    <property type="entry name" value="LacI/GalR-like_sensor"/>
</dbReference>
<dbReference type="RefSeq" id="WP_188964094.1">
    <property type="nucleotide sequence ID" value="NZ_BMOE01000012.1"/>
</dbReference>
<dbReference type="InterPro" id="IPR028082">
    <property type="entry name" value="Peripla_BP_I"/>
</dbReference>
<keyword evidence="1" id="KW-0805">Transcription regulation</keyword>
<dbReference type="InterPro" id="IPR010982">
    <property type="entry name" value="Lambda_DNA-bd_dom_sf"/>
</dbReference>
<dbReference type="Gene3D" id="1.10.260.40">
    <property type="entry name" value="lambda repressor-like DNA-binding domains"/>
    <property type="match status" value="1"/>
</dbReference>
<evidence type="ECO:0000313" key="6">
    <source>
        <dbReference type="Proteomes" id="UP000635726"/>
    </source>
</evidence>
<evidence type="ECO:0000259" key="4">
    <source>
        <dbReference type="PROSITE" id="PS50932"/>
    </source>
</evidence>
<organism evidence="5 6">
    <name type="scientific">Deinococcus aquiradiocola</name>
    <dbReference type="NCBI Taxonomy" id="393059"/>
    <lineage>
        <taxon>Bacteria</taxon>
        <taxon>Thermotogati</taxon>
        <taxon>Deinococcota</taxon>
        <taxon>Deinococci</taxon>
        <taxon>Deinococcales</taxon>
        <taxon>Deinococcaceae</taxon>
        <taxon>Deinococcus</taxon>
    </lineage>
</organism>
<dbReference type="AlphaFoldDB" id="A0A917PM58"/>
<dbReference type="Pfam" id="PF00356">
    <property type="entry name" value="LacI"/>
    <property type="match status" value="1"/>
</dbReference>
<dbReference type="SUPFAM" id="SSF53822">
    <property type="entry name" value="Periplasmic binding protein-like I"/>
    <property type="match status" value="1"/>
</dbReference>
<dbReference type="SUPFAM" id="SSF47413">
    <property type="entry name" value="lambda repressor-like DNA-binding domains"/>
    <property type="match status" value="1"/>
</dbReference>
<dbReference type="EMBL" id="BMOE01000012">
    <property type="protein sequence ID" value="GGJ83940.1"/>
    <property type="molecule type" value="Genomic_DNA"/>
</dbReference>
<name>A0A917PM58_9DEIO</name>
<reference evidence="5" key="2">
    <citation type="submission" date="2020-09" db="EMBL/GenBank/DDBJ databases">
        <authorList>
            <person name="Sun Q."/>
            <person name="Ohkuma M."/>
        </authorList>
    </citation>
    <scope>NUCLEOTIDE SEQUENCE</scope>
    <source>
        <strain evidence="5">JCM 14371</strain>
    </source>
</reference>
<dbReference type="SMART" id="SM00354">
    <property type="entry name" value="HTH_LACI"/>
    <property type="match status" value="1"/>
</dbReference>
<dbReference type="PANTHER" id="PTHR30146:SF138">
    <property type="entry name" value="TRANSCRIPTIONAL REGULATORY PROTEIN"/>
    <property type="match status" value="1"/>
</dbReference>
<gene>
    <name evidence="5" type="ORF">GCM10008939_29790</name>
</gene>
<dbReference type="GO" id="GO:0003700">
    <property type="term" value="F:DNA-binding transcription factor activity"/>
    <property type="evidence" value="ECO:0007669"/>
    <property type="project" value="TreeGrafter"/>
</dbReference>
<dbReference type="GO" id="GO:0000976">
    <property type="term" value="F:transcription cis-regulatory region binding"/>
    <property type="evidence" value="ECO:0007669"/>
    <property type="project" value="TreeGrafter"/>
</dbReference>
<dbReference type="PANTHER" id="PTHR30146">
    <property type="entry name" value="LACI-RELATED TRANSCRIPTIONAL REPRESSOR"/>
    <property type="match status" value="1"/>
</dbReference>
<sequence>MAPASTSPTTPAAAPSPARRVTLKDIARALHVSPATVSNAYNRPDQLSPQLRARILETAQALGYSGPDPLASSLRRGRAGAVGVVYDATLSYAFADPAASLFLGGLARALEPQGLGLLLIPNPHLPPAPDDTAPQAAPLGRVQSASVDGFIVYSASDGSDLLRTVVGRGLPTVLVDQSPMPGAAHIGIDDAGGAREAARHLLDLGHRHVGVLSLEFGPSVTPAPGAGAPRGTATPEREAAITYRTTAQRLGAYRDVAGQQGGVTLYVMEAQDNTPQEGERMARELLQLHPGITGLLCMSDVLAQGALGAARHLGLAVPGDLSVVGYDDVPSSAALGLSSVHQPTAQKGELAGRVLLEVLNGGPPRELVLPTVLVPRESSGPVRTG</sequence>
<feature type="domain" description="HTH lacI-type" evidence="4">
    <location>
        <begin position="21"/>
        <end position="76"/>
    </location>
</feature>
<dbReference type="CDD" id="cd06279">
    <property type="entry name" value="PBP1_LacI-like"/>
    <property type="match status" value="1"/>
</dbReference>
<dbReference type="Gene3D" id="3.40.50.2300">
    <property type="match status" value="3"/>
</dbReference>
<keyword evidence="3" id="KW-0804">Transcription</keyword>
<dbReference type="Pfam" id="PF13377">
    <property type="entry name" value="Peripla_BP_3"/>
    <property type="match status" value="1"/>
</dbReference>
<dbReference type="InterPro" id="IPR000843">
    <property type="entry name" value="HTH_LacI"/>
</dbReference>
<evidence type="ECO:0000256" key="2">
    <source>
        <dbReference type="ARBA" id="ARBA00023125"/>
    </source>
</evidence>
<dbReference type="CDD" id="cd01392">
    <property type="entry name" value="HTH_LacI"/>
    <property type="match status" value="1"/>
</dbReference>
<evidence type="ECO:0000256" key="1">
    <source>
        <dbReference type="ARBA" id="ARBA00023015"/>
    </source>
</evidence>
<evidence type="ECO:0000313" key="5">
    <source>
        <dbReference type="EMBL" id="GGJ83940.1"/>
    </source>
</evidence>
<evidence type="ECO:0000256" key="3">
    <source>
        <dbReference type="ARBA" id="ARBA00023163"/>
    </source>
</evidence>
<dbReference type="Proteomes" id="UP000635726">
    <property type="component" value="Unassembled WGS sequence"/>
</dbReference>
<dbReference type="PROSITE" id="PS50932">
    <property type="entry name" value="HTH_LACI_2"/>
    <property type="match status" value="1"/>
</dbReference>